<dbReference type="Proteomes" id="UP001159363">
    <property type="component" value="Chromosome 8"/>
</dbReference>
<dbReference type="EMBL" id="JARBHB010000009">
    <property type="protein sequence ID" value="KAJ8875928.1"/>
    <property type="molecule type" value="Genomic_DNA"/>
</dbReference>
<sequence>MLTSWQNYYVNKTNFICRYIPGSGDLPKAATLRTDIVPRVGKTTEEEIKEAVKDKKKIAVVADETTDICGTCVFAVLFRTVTASSAKNVYLASCSFLSKANSTTCSQAILDTVNKFDISLDNVTLLITWALNLAGDCFLKESEELNMLVAKMKSAFLFPVPVVTRWNSWFNSILYLAQYVVGSLKFFSNECEFINNSIEYIDSNAAFLLKVQIKFVSEICVKIKVLITDLESSDYSYGHKLQDELDTLQNSLQRCADGSFPHGIIQLLNQCSNAVVKEDVKGILKSCMQILS</sequence>
<dbReference type="InterPro" id="IPR012337">
    <property type="entry name" value="RNaseH-like_sf"/>
</dbReference>
<evidence type="ECO:0000313" key="2">
    <source>
        <dbReference type="Proteomes" id="UP001159363"/>
    </source>
</evidence>
<comment type="caution">
    <text evidence="1">The sequence shown here is derived from an EMBL/GenBank/DDBJ whole genome shotgun (WGS) entry which is preliminary data.</text>
</comment>
<reference evidence="1 2" key="1">
    <citation type="submission" date="2023-02" db="EMBL/GenBank/DDBJ databases">
        <title>LHISI_Scaffold_Assembly.</title>
        <authorList>
            <person name="Stuart O.P."/>
            <person name="Cleave R."/>
            <person name="Magrath M.J.L."/>
            <person name="Mikheyev A.S."/>
        </authorList>
    </citation>
    <scope>NUCLEOTIDE SEQUENCE [LARGE SCALE GENOMIC DNA]</scope>
    <source>
        <strain evidence="1">Daus_M_001</strain>
        <tissue evidence="1">Leg muscle</tissue>
    </source>
</reference>
<name>A0ABQ9GVA0_9NEOP</name>
<evidence type="ECO:0000313" key="1">
    <source>
        <dbReference type="EMBL" id="KAJ8875928.1"/>
    </source>
</evidence>
<gene>
    <name evidence="1" type="ORF">PR048_023836</name>
</gene>
<dbReference type="SUPFAM" id="SSF53098">
    <property type="entry name" value="Ribonuclease H-like"/>
    <property type="match status" value="1"/>
</dbReference>
<proteinExistence type="predicted"/>
<organism evidence="1 2">
    <name type="scientific">Dryococelus australis</name>
    <dbReference type="NCBI Taxonomy" id="614101"/>
    <lineage>
        <taxon>Eukaryota</taxon>
        <taxon>Metazoa</taxon>
        <taxon>Ecdysozoa</taxon>
        <taxon>Arthropoda</taxon>
        <taxon>Hexapoda</taxon>
        <taxon>Insecta</taxon>
        <taxon>Pterygota</taxon>
        <taxon>Neoptera</taxon>
        <taxon>Polyneoptera</taxon>
        <taxon>Phasmatodea</taxon>
        <taxon>Verophasmatodea</taxon>
        <taxon>Anareolatae</taxon>
        <taxon>Phasmatidae</taxon>
        <taxon>Eurycanthinae</taxon>
        <taxon>Dryococelus</taxon>
    </lineage>
</organism>
<protein>
    <submittedName>
        <fullName evidence="1">Uncharacterized protein</fullName>
    </submittedName>
</protein>
<keyword evidence="2" id="KW-1185">Reference proteome</keyword>
<accession>A0ABQ9GVA0</accession>